<gene>
    <name evidence="1" type="ORF">B0H17DRAFT_1038867</name>
</gene>
<reference evidence="1" key="1">
    <citation type="submission" date="2023-03" db="EMBL/GenBank/DDBJ databases">
        <title>Massive genome expansion in bonnet fungi (Mycena s.s.) driven by repeated elements and novel gene families across ecological guilds.</title>
        <authorList>
            <consortium name="Lawrence Berkeley National Laboratory"/>
            <person name="Harder C.B."/>
            <person name="Miyauchi S."/>
            <person name="Viragh M."/>
            <person name="Kuo A."/>
            <person name="Thoen E."/>
            <person name="Andreopoulos B."/>
            <person name="Lu D."/>
            <person name="Skrede I."/>
            <person name="Drula E."/>
            <person name="Henrissat B."/>
            <person name="Morin E."/>
            <person name="Kohler A."/>
            <person name="Barry K."/>
            <person name="LaButti K."/>
            <person name="Morin E."/>
            <person name="Salamov A."/>
            <person name="Lipzen A."/>
            <person name="Mereny Z."/>
            <person name="Hegedus B."/>
            <person name="Baldrian P."/>
            <person name="Stursova M."/>
            <person name="Weitz H."/>
            <person name="Taylor A."/>
            <person name="Grigoriev I.V."/>
            <person name="Nagy L.G."/>
            <person name="Martin F."/>
            <person name="Kauserud H."/>
        </authorList>
    </citation>
    <scope>NUCLEOTIDE SEQUENCE</scope>
    <source>
        <strain evidence="1">CBHHK067</strain>
    </source>
</reference>
<accession>A0AAD7M7S1</accession>
<organism evidence="1 2">
    <name type="scientific">Mycena rosella</name>
    <name type="common">Pink bonnet</name>
    <name type="synonym">Agaricus rosellus</name>
    <dbReference type="NCBI Taxonomy" id="1033263"/>
    <lineage>
        <taxon>Eukaryota</taxon>
        <taxon>Fungi</taxon>
        <taxon>Dikarya</taxon>
        <taxon>Basidiomycota</taxon>
        <taxon>Agaricomycotina</taxon>
        <taxon>Agaricomycetes</taxon>
        <taxon>Agaricomycetidae</taxon>
        <taxon>Agaricales</taxon>
        <taxon>Marasmiineae</taxon>
        <taxon>Mycenaceae</taxon>
        <taxon>Mycena</taxon>
    </lineage>
</organism>
<keyword evidence="2" id="KW-1185">Reference proteome</keyword>
<dbReference type="EMBL" id="JARKIE010000009">
    <property type="protein sequence ID" value="KAJ7704949.1"/>
    <property type="molecule type" value="Genomic_DNA"/>
</dbReference>
<proteinExistence type="predicted"/>
<protein>
    <submittedName>
        <fullName evidence="1">Uncharacterized protein</fullName>
    </submittedName>
</protein>
<evidence type="ECO:0000313" key="1">
    <source>
        <dbReference type="EMBL" id="KAJ7704949.1"/>
    </source>
</evidence>
<evidence type="ECO:0000313" key="2">
    <source>
        <dbReference type="Proteomes" id="UP001221757"/>
    </source>
</evidence>
<dbReference type="Proteomes" id="UP001221757">
    <property type="component" value="Unassembled WGS sequence"/>
</dbReference>
<sequence length="68" mass="7237">MRPPAEVVFEASGEPPLQPFAEPLLKTLAEPLLDATAALSLTASSGIRATTNVFWRWSLVGAFTSGNH</sequence>
<dbReference type="AlphaFoldDB" id="A0AAD7M7S1"/>
<comment type="caution">
    <text evidence="1">The sequence shown here is derived from an EMBL/GenBank/DDBJ whole genome shotgun (WGS) entry which is preliminary data.</text>
</comment>
<feature type="non-terminal residue" evidence="1">
    <location>
        <position position="68"/>
    </location>
</feature>
<name>A0AAD7M7S1_MYCRO</name>